<accession>A0A6J1WQC5</accession>
<evidence type="ECO:0000313" key="2">
    <source>
        <dbReference type="RefSeq" id="XP_026754242.2"/>
    </source>
</evidence>
<organism evidence="1 2">
    <name type="scientific">Galleria mellonella</name>
    <name type="common">Greater wax moth</name>
    <dbReference type="NCBI Taxonomy" id="7137"/>
    <lineage>
        <taxon>Eukaryota</taxon>
        <taxon>Metazoa</taxon>
        <taxon>Ecdysozoa</taxon>
        <taxon>Arthropoda</taxon>
        <taxon>Hexapoda</taxon>
        <taxon>Insecta</taxon>
        <taxon>Pterygota</taxon>
        <taxon>Neoptera</taxon>
        <taxon>Endopterygota</taxon>
        <taxon>Lepidoptera</taxon>
        <taxon>Glossata</taxon>
        <taxon>Ditrysia</taxon>
        <taxon>Pyraloidea</taxon>
        <taxon>Pyralidae</taxon>
        <taxon>Galleriinae</taxon>
        <taxon>Galleria</taxon>
    </lineage>
</organism>
<dbReference type="GO" id="GO:0004526">
    <property type="term" value="F:ribonuclease P activity"/>
    <property type="evidence" value="ECO:0007669"/>
    <property type="project" value="TreeGrafter"/>
</dbReference>
<dbReference type="GO" id="GO:0030681">
    <property type="term" value="C:multimeric ribonuclease P complex"/>
    <property type="evidence" value="ECO:0007669"/>
    <property type="project" value="TreeGrafter"/>
</dbReference>
<dbReference type="GO" id="GO:0000447">
    <property type="term" value="P:endonucleolytic cleavage in ITS1 to separate SSU-rRNA from 5.8S rRNA and LSU-rRNA from tricistronic rRNA transcript (SSU-rRNA, 5.8S rRNA, LSU-rRNA)"/>
    <property type="evidence" value="ECO:0007669"/>
    <property type="project" value="TreeGrafter"/>
</dbReference>
<protein>
    <submittedName>
        <fullName evidence="2">Ribonuclease P protein subunit p40-like</fullName>
    </submittedName>
</protein>
<dbReference type="InterPro" id="IPR013893">
    <property type="entry name" value="RNase_P_Rpp40"/>
</dbReference>
<dbReference type="KEGG" id="gmw:113514364"/>
<dbReference type="GO" id="GO:0000172">
    <property type="term" value="C:ribonuclease MRP complex"/>
    <property type="evidence" value="ECO:0007669"/>
    <property type="project" value="TreeGrafter"/>
</dbReference>
<dbReference type="Pfam" id="PF08584">
    <property type="entry name" value="Ribonuc_P_40"/>
    <property type="match status" value="1"/>
</dbReference>
<sequence>MLCPEVWNFPPPKVMTYQKRSESIDSIIKTVKMNHFYKSLVVTLPDNLQVPAYIEESLTEDTDYYKISNCPLTEFLEPVFIDSFVKNGKLHCLSTDRNCITQNCFAITPDGVLTLHIIEFIYQTLGLEGTKRPHNFYEIRIDLKNMKNFIRIKSALNKLETFNFILSWEPNSEDICPSSIAKYFNDRNIQVSVSSVQVETLTPPVTEIPSLKDVELEDMVEWIGMLAHNVDLTDVPSYISTYDQPDSEYALKSTRISVSIVKGMLTPNIIENTCKHIEKYVFSRDLDNYWSSLSIQSYEDSLWQWNTSSPAMFQAHDSSCNIFITNSGENLIYSIGQLKYS</sequence>
<gene>
    <name evidence="2" type="primary">LOC113514364</name>
</gene>
<dbReference type="GeneID" id="113514364"/>
<evidence type="ECO:0000313" key="1">
    <source>
        <dbReference type="Proteomes" id="UP001652740"/>
    </source>
</evidence>
<dbReference type="GO" id="GO:0000171">
    <property type="term" value="F:ribonuclease MRP activity"/>
    <property type="evidence" value="ECO:0007669"/>
    <property type="project" value="TreeGrafter"/>
</dbReference>
<dbReference type="Proteomes" id="UP001652740">
    <property type="component" value="Unplaced"/>
</dbReference>
<keyword evidence="1" id="KW-1185">Reference proteome</keyword>
<name>A0A6J1WQC5_GALME</name>
<dbReference type="PANTHER" id="PTHR15396:SF1">
    <property type="entry name" value="RIBONUCLEASE P PROTEIN SUBUNIT P40"/>
    <property type="match status" value="1"/>
</dbReference>
<reference evidence="2" key="1">
    <citation type="submission" date="2025-08" db="UniProtKB">
        <authorList>
            <consortium name="RefSeq"/>
        </authorList>
    </citation>
    <scope>IDENTIFICATION</scope>
    <source>
        <tissue evidence="2">Whole larvae</tissue>
    </source>
</reference>
<dbReference type="GO" id="GO:0001682">
    <property type="term" value="P:tRNA 5'-leader removal"/>
    <property type="evidence" value="ECO:0007669"/>
    <property type="project" value="InterPro"/>
</dbReference>
<dbReference type="InParanoid" id="A0A6J1WQC5"/>
<proteinExistence type="predicted"/>
<dbReference type="RefSeq" id="XP_026754242.2">
    <property type="nucleotide sequence ID" value="XM_026898441.3"/>
</dbReference>
<dbReference type="PANTHER" id="PTHR15396">
    <property type="entry name" value="RIBONUCLEASE P PROTEIN SUBUNIT P40"/>
    <property type="match status" value="1"/>
</dbReference>
<dbReference type="AlphaFoldDB" id="A0A6J1WQC5"/>